<comment type="caution">
    <text evidence="4">The sequence shown here is derived from an EMBL/GenBank/DDBJ whole genome shotgun (WGS) entry which is preliminary data.</text>
</comment>
<evidence type="ECO:0000313" key="5">
    <source>
        <dbReference type="Proteomes" id="UP001160142"/>
    </source>
</evidence>
<sequence length="168" mass="18283">MAARTRTRGGGSSQHPAASPREESAIEAWLRNLRLSGFTLFMLALIVVAVIVLAPNLRILLEQRAQIAQLEQSVKDAESAVSELTDEVARWDDPAYIEAQARERLYYVFPGDVSYLVIGEATADSGTVDGLPISDELQTTQVDWMSGLLSSIYTAGLTTAPPETQESE</sequence>
<name>A0ABT6KKN9_9MICO</name>
<dbReference type="InterPro" id="IPR007060">
    <property type="entry name" value="FtsL/DivIC"/>
</dbReference>
<dbReference type="GO" id="GO:0051301">
    <property type="term" value="P:cell division"/>
    <property type="evidence" value="ECO:0007669"/>
    <property type="project" value="UniProtKB-KW"/>
</dbReference>
<gene>
    <name evidence="4" type="ORF">M2152_000493</name>
</gene>
<evidence type="ECO:0000313" key="4">
    <source>
        <dbReference type="EMBL" id="MDH6180311.1"/>
    </source>
</evidence>
<feature type="coiled-coil region" evidence="1">
    <location>
        <begin position="60"/>
        <end position="87"/>
    </location>
</feature>
<feature type="transmembrane region" description="Helical" evidence="3">
    <location>
        <begin position="35"/>
        <end position="54"/>
    </location>
</feature>
<organism evidence="4 5">
    <name type="scientific">Antiquaquibacter oligotrophicus</name>
    <dbReference type="NCBI Taxonomy" id="2880260"/>
    <lineage>
        <taxon>Bacteria</taxon>
        <taxon>Bacillati</taxon>
        <taxon>Actinomycetota</taxon>
        <taxon>Actinomycetes</taxon>
        <taxon>Micrococcales</taxon>
        <taxon>Microbacteriaceae</taxon>
        <taxon>Antiquaquibacter</taxon>
    </lineage>
</organism>
<keyword evidence="3" id="KW-1133">Transmembrane helix</keyword>
<keyword evidence="4" id="KW-0132">Cell division</keyword>
<accession>A0ABT6KKN9</accession>
<dbReference type="RefSeq" id="WP_322132673.1">
    <property type="nucleotide sequence ID" value="NZ_CP085036.1"/>
</dbReference>
<evidence type="ECO:0000256" key="3">
    <source>
        <dbReference type="SAM" id="Phobius"/>
    </source>
</evidence>
<keyword evidence="3" id="KW-0812">Transmembrane</keyword>
<dbReference type="EMBL" id="JARXVQ010000001">
    <property type="protein sequence ID" value="MDH6180311.1"/>
    <property type="molecule type" value="Genomic_DNA"/>
</dbReference>
<evidence type="ECO:0000256" key="1">
    <source>
        <dbReference type="SAM" id="Coils"/>
    </source>
</evidence>
<feature type="region of interest" description="Disordered" evidence="2">
    <location>
        <begin position="1"/>
        <end position="20"/>
    </location>
</feature>
<keyword evidence="1" id="KW-0175">Coiled coil</keyword>
<evidence type="ECO:0000256" key="2">
    <source>
        <dbReference type="SAM" id="MobiDB-lite"/>
    </source>
</evidence>
<reference evidence="4 5" key="1">
    <citation type="submission" date="2023-04" db="EMBL/GenBank/DDBJ databases">
        <title>Genome Encyclopedia of Bacteria and Archaea VI: Functional Genomics of Type Strains.</title>
        <authorList>
            <person name="Whitman W."/>
        </authorList>
    </citation>
    <scope>NUCLEOTIDE SEQUENCE [LARGE SCALE GENOMIC DNA]</scope>
    <source>
        <strain evidence="4 5">SG_E_30_P1</strain>
    </source>
</reference>
<protein>
    <submittedName>
        <fullName evidence="4">Cell division protein FtsB</fullName>
    </submittedName>
</protein>
<dbReference type="Pfam" id="PF04977">
    <property type="entry name" value="DivIC"/>
    <property type="match status" value="1"/>
</dbReference>
<proteinExistence type="predicted"/>
<keyword evidence="5" id="KW-1185">Reference proteome</keyword>
<keyword evidence="3" id="KW-0472">Membrane</keyword>
<keyword evidence="4" id="KW-0131">Cell cycle</keyword>
<dbReference type="Proteomes" id="UP001160142">
    <property type="component" value="Unassembled WGS sequence"/>
</dbReference>